<feature type="region of interest" description="Disordered" evidence="1">
    <location>
        <begin position="38"/>
        <end position="58"/>
    </location>
</feature>
<geneLocation type="plasmid" evidence="3">
    <name>prb29</name>
</geneLocation>
<organism evidence="2 3">
    <name type="scientific">Rhodococcus oxybenzonivorans</name>
    <dbReference type="NCBI Taxonomy" id="1990687"/>
    <lineage>
        <taxon>Bacteria</taxon>
        <taxon>Bacillati</taxon>
        <taxon>Actinomycetota</taxon>
        <taxon>Actinomycetes</taxon>
        <taxon>Mycobacteriales</taxon>
        <taxon>Nocardiaceae</taxon>
        <taxon>Rhodococcus</taxon>
    </lineage>
</organism>
<accession>A0A2S2C7A4</accession>
<keyword evidence="2" id="KW-0614">Plasmid</keyword>
<dbReference type="RefSeq" id="WP_109336176.1">
    <property type="nucleotide sequence ID" value="NZ_CP021356.1"/>
</dbReference>
<evidence type="ECO:0000313" key="3">
    <source>
        <dbReference type="Proteomes" id="UP000245711"/>
    </source>
</evidence>
<dbReference type="OrthoDB" id="4553458at2"/>
<dbReference type="Proteomes" id="UP000245711">
    <property type="component" value="Plasmid pRB29"/>
</dbReference>
<gene>
    <name evidence="2" type="ORF">CBI38_35605</name>
</gene>
<proteinExistence type="predicted"/>
<evidence type="ECO:0000313" key="2">
    <source>
        <dbReference type="EMBL" id="AWK76761.1"/>
    </source>
</evidence>
<name>A0A2S2C7A4_9NOCA</name>
<protein>
    <submittedName>
        <fullName evidence="2">Uncharacterized protein</fullName>
    </submittedName>
</protein>
<sequence>MAVKALGTPTMQHLLRVAAVVAVLFSVLLMHSSPLLDHSGTPPTASGHHSGAPAHAPAHAHDGAAALMDLGAPVVLAGTGCEGTSCSAHTGLHLCMSVMTIAAALVLARWYATATTGQTAVPGLRALLRHCAGRAPPWTTPTLAQLSVLRV</sequence>
<dbReference type="AlphaFoldDB" id="A0A2S2C7A4"/>
<dbReference type="KEGG" id="roz:CBI38_35605"/>
<dbReference type="EMBL" id="CP021356">
    <property type="protein sequence ID" value="AWK76761.1"/>
    <property type="molecule type" value="Genomic_DNA"/>
</dbReference>
<evidence type="ECO:0000256" key="1">
    <source>
        <dbReference type="SAM" id="MobiDB-lite"/>
    </source>
</evidence>
<feature type="compositionally biased region" description="Low complexity" evidence="1">
    <location>
        <begin position="45"/>
        <end position="58"/>
    </location>
</feature>
<reference evidence="2 3" key="1">
    <citation type="submission" date="2017-05" db="EMBL/GenBank/DDBJ databases">
        <title>Isolation of Rhodococcus sp. S2-17 biodegrading of BP-3.</title>
        <authorList>
            <person name="Lee Y."/>
            <person name="Kim K.H."/>
            <person name="Chun B.H."/>
            <person name="Jung H.S."/>
            <person name="Jeon C.O."/>
        </authorList>
    </citation>
    <scope>NUCLEOTIDE SEQUENCE [LARGE SCALE GENOMIC DNA]</scope>
    <source>
        <strain evidence="2 3">S2-17</strain>
        <plasmid evidence="3">prb29</plasmid>
    </source>
</reference>
<keyword evidence="3" id="KW-1185">Reference proteome</keyword>